<evidence type="ECO:0000313" key="6">
    <source>
        <dbReference type="EMBL" id="ODS29871.1"/>
    </source>
</evidence>
<dbReference type="Gene3D" id="3.10.20.310">
    <property type="entry name" value="membrane protein fhac"/>
    <property type="match status" value="1"/>
</dbReference>
<accession>A0A1E3X2M0</accession>
<dbReference type="Pfam" id="PF03865">
    <property type="entry name" value="ShlB"/>
    <property type="match status" value="1"/>
</dbReference>
<keyword evidence="1" id="KW-1134">Transmembrane beta strand</keyword>
<dbReference type="Pfam" id="PF08479">
    <property type="entry name" value="POTRA_2"/>
    <property type="match status" value="1"/>
</dbReference>
<evidence type="ECO:0000313" key="7">
    <source>
        <dbReference type="Proteomes" id="UP000094056"/>
    </source>
</evidence>
<dbReference type="PANTHER" id="PTHR34597:SF6">
    <property type="entry name" value="BLR6126 PROTEIN"/>
    <property type="match status" value="1"/>
</dbReference>
<evidence type="ECO:0000256" key="1">
    <source>
        <dbReference type="ARBA" id="ARBA00022452"/>
    </source>
</evidence>
<dbReference type="EMBL" id="MAYW01000348">
    <property type="protein sequence ID" value="ODS29871.1"/>
    <property type="molecule type" value="Genomic_DNA"/>
</dbReference>
<evidence type="ECO:0000259" key="4">
    <source>
        <dbReference type="Pfam" id="PF03865"/>
    </source>
</evidence>
<name>A0A1E3X2M0_9BACT</name>
<gene>
    <name evidence="6" type="primary">hxuB</name>
    <name evidence="6" type="ORF">SCARUB_05026</name>
</gene>
<sequence>MSSISAFRNRDFTLEGLKEVATEVTRLYQENEYMLARAYVPKQKIIDGVVTISVIEGELGSVDVSKGKYYLGSYIESWFNPLKGKAVEEGDLKRAILLLNDTPSLNVETILKKGKKPGTADLTTVAKDNYPIKLDLQYDNHGNTLVSRSRYRVDLSITDPKFGSTISLLGIMGDSFPDNLYVGLDYQIPITHHGTRLGGRYINADYIVGKEFKALDVEGNSEIYGGYIMHPFIRSRDKNLKTTLGFDSKHMEEFILNEPKSNDVLSVIYLRMEYDSLDRFLGKTYMSINYSQGLNSVLHSIGRKDLEASRFGASGKFGKINIDFARVQQLWRGITLYLKASGQFSFSKLVTPEQFSIGGASTVRGYELSKFLGDSGYTSSAEISSPIPFTKNINIKDKKFSDMFRVALFGDFGKVFRRGFPVAGQKHTDSLNSFGVGARLYLFDRLNVKCDVAYPQHDIPDEGHKPTVYIQANFKVF</sequence>
<dbReference type="PATRIC" id="fig|1872076.5.peg.6046"/>
<proteinExistence type="predicted"/>
<dbReference type="PANTHER" id="PTHR34597">
    <property type="entry name" value="SLR1661 PROTEIN"/>
    <property type="match status" value="1"/>
</dbReference>
<dbReference type="AlphaFoldDB" id="A0A1E3X2M0"/>
<keyword evidence="1" id="KW-0472">Membrane</keyword>
<dbReference type="GO" id="GO:0046819">
    <property type="term" value="P:protein secretion by the type V secretion system"/>
    <property type="evidence" value="ECO:0007669"/>
    <property type="project" value="TreeGrafter"/>
</dbReference>
<evidence type="ECO:0000259" key="5">
    <source>
        <dbReference type="Pfam" id="PF08479"/>
    </source>
</evidence>
<keyword evidence="3" id="KW-0998">Cell outer membrane</keyword>
<feature type="domain" description="Polypeptide-transport-associated ShlB-type" evidence="5">
    <location>
        <begin position="5"/>
        <end position="57"/>
    </location>
</feature>
<reference evidence="6 7" key="1">
    <citation type="submission" date="2016-07" db="EMBL/GenBank/DDBJ databases">
        <title>Draft genome of Scalindua rubra, obtained from a brine-seawater interface in the Red Sea, sheds light on salt adaptation in anammox bacteria.</title>
        <authorList>
            <person name="Speth D.R."/>
            <person name="Lagkouvardos I."/>
            <person name="Wang Y."/>
            <person name="Qian P.-Y."/>
            <person name="Dutilh B.E."/>
            <person name="Jetten M.S."/>
        </authorList>
    </citation>
    <scope>NUCLEOTIDE SEQUENCE [LARGE SCALE GENOMIC DNA]</scope>
    <source>
        <strain evidence="6">BSI-1</strain>
    </source>
</reference>
<dbReference type="InterPro" id="IPR013686">
    <property type="entry name" value="Polypept-transport_assoc_ShlB"/>
</dbReference>
<dbReference type="Gene3D" id="2.40.160.50">
    <property type="entry name" value="membrane protein fhac: a member of the omp85/tpsb transporter family"/>
    <property type="match status" value="1"/>
</dbReference>
<dbReference type="GO" id="GO:0008320">
    <property type="term" value="F:protein transmembrane transporter activity"/>
    <property type="evidence" value="ECO:0007669"/>
    <property type="project" value="TreeGrafter"/>
</dbReference>
<dbReference type="InterPro" id="IPR005565">
    <property type="entry name" value="Hemolysn_activator_HlyB_C"/>
</dbReference>
<evidence type="ECO:0000256" key="2">
    <source>
        <dbReference type="ARBA" id="ARBA00022692"/>
    </source>
</evidence>
<organism evidence="6 7">
    <name type="scientific">Candidatus Scalindua rubra</name>
    <dbReference type="NCBI Taxonomy" id="1872076"/>
    <lineage>
        <taxon>Bacteria</taxon>
        <taxon>Pseudomonadati</taxon>
        <taxon>Planctomycetota</taxon>
        <taxon>Candidatus Brocadiia</taxon>
        <taxon>Candidatus Brocadiales</taxon>
        <taxon>Candidatus Scalinduaceae</taxon>
        <taxon>Candidatus Scalindua</taxon>
    </lineage>
</organism>
<comment type="caution">
    <text evidence="6">The sequence shown here is derived from an EMBL/GenBank/DDBJ whole genome shotgun (WGS) entry which is preliminary data.</text>
</comment>
<dbReference type="GO" id="GO:0098046">
    <property type="term" value="C:type V protein secretion system complex"/>
    <property type="evidence" value="ECO:0007669"/>
    <property type="project" value="TreeGrafter"/>
</dbReference>
<dbReference type="InterPro" id="IPR051544">
    <property type="entry name" value="TPS_OM_transporter"/>
</dbReference>
<keyword evidence="2" id="KW-0812">Transmembrane</keyword>
<feature type="domain" description="Haemolysin activator HlyB C-terminal" evidence="4">
    <location>
        <begin position="120"/>
        <end position="418"/>
    </location>
</feature>
<dbReference type="Proteomes" id="UP000094056">
    <property type="component" value="Unassembled WGS sequence"/>
</dbReference>
<evidence type="ECO:0000256" key="3">
    <source>
        <dbReference type="ARBA" id="ARBA00023237"/>
    </source>
</evidence>
<protein>
    <submittedName>
        <fullName evidence="6">Heme/hemopexin transporter protein HuxB</fullName>
    </submittedName>
</protein>